<gene>
    <name evidence="2" type="ORF">MCOR_37027</name>
</gene>
<sequence length="282" mass="32377">MKVIQMKESNFQKASLSFAFSEVPFTKVSQLKIDSSMPCHVKYKKAYGDESNTEVSVRKQTRKESGGNSSSFTPPRTVKLGKTTTLSKENIADIKTMYKYMPVNDRRYFEKVLTNMAANYCEPCTARGMTPTAFQWSTECEEALCSECTEVHRVQKMSRNHHLVETGKILEKINLSYNCSNHQHLPFDYLCVDHDVICCKECWPKNHQTCKNVTSIDIASKNSKQSTVFPGEQLRFILEALEKLSKNFKDNGNRINKEETQILKQIKTMKKSIIKQLEALEE</sequence>
<reference evidence="2 3" key="1">
    <citation type="submission" date="2020-06" db="EMBL/GenBank/DDBJ databases">
        <authorList>
            <person name="Li R."/>
            <person name="Bekaert M."/>
        </authorList>
    </citation>
    <scope>NUCLEOTIDE SEQUENCE [LARGE SCALE GENOMIC DNA]</scope>
    <source>
        <strain evidence="3">wild</strain>
    </source>
</reference>
<feature type="region of interest" description="Disordered" evidence="1">
    <location>
        <begin position="52"/>
        <end position="78"/>
    </location>
</feature>
<dbReference type="InterPro" id="IPR047153">
    <property type="entry name" value="TRIM45/56/19-like"/>
</dbReference>
<dbReference type="CDD" id="cd19757">
    <property type="entry name" value="Bbox1"/>
    <property type="match status" value="1"/>
</dbReference>
<protein>
    <recommendedName>
        <fullName evidence="4">B box-type domain-containing protein</fullName>
    </recommendedName>
</protein>
<dbReference type="Proteomes" id="UP000507470">
    <property type="component" value="Unassembled WGS sequence"/>
</dbReference>
<keyword evidence="3" id="KW-1185">Reference proteome</keyword>
<dbReference type="AlphaFoldDB" id="A0A6J8D5C0"/>
<name>A0A6J8D5C0_MYTCO</name>
<dbReference type="PANTHER" id="PTHR25462:SF296">
    <property type="entry name" value="MEIOTIC P26, ISOFORM F"/>
    <property type="match status" value="1"/>
</dbReference>
<evidence type="ECO:0000313" key="2">
    <source>
        <dbReference type="EMBL" id="CAC5403119.1"/>
    </source>
</evidence>
<evidence type="ECO:0000256" key="1">
    <source>
        <dbReference type="SAM" id="MobiDB-lite"/>
    </source>
</evidence>
<evidence type="ECO:0008006" key="4">
    <source>
        <dbReference type="Google" id="ProtNLM"/>
    </source>
</evidence>
<organism evidence="2 3">
    <name type="scientific">Mytilus coruscus</name>
    <name type="common">Sea mussel</name>
    <dbReference type="NCBI Taxonomy" id="42192"/>
    <lineage>
        <taxon>Eukaryota</taxon>
        <taxon>Metazoa</taxon>
        <taxon>Spiralia</taxon>
        <taxon>Lophotrochozoa</taxon>
        <taxon>Mollusca</taxon>
        <taxon>Bivalvia</taxon>
        <taxon>Autobranchia</taxon>
        <taxon>Pteriomorphia</taxon>
        <taxon>Mytilida</taxon>
        <taxon>Mytiloidea</taxon>
        <taxon>Mytilidae</taxon>
        <taxon>Mytilinae</taxon>
        <taxon>Mytilus</taxon>
    </lineage>
</organism>
<dbReference type="EMBL" id="CACVKT020006664">
    <property type="protein sequence ID" value="CAC5403119.1"/>
    <property type="molecule type" value="Genomic_DNA"/>
</dbReference>
<dbReference type="PANTHER" id="PTHR25462">
    <property type="entry name" value="BONUS, ISOFORM C-RELATED"/>
    <property type="match status" value="1"/>
</dbReference>
<evidence type="ECO:0000313" key="3">
    <source>
        <dbReference type="Proteomes" id="UP000507470"/>
    </source>
</evidence>
<dbReference type="OrthoDB" id="6094186at2759"/>
<proteinExistence type="predicted"/>
<accession>A0A6J8D5C0</accession>
<dbReference type="Gene3D" id="3.30.160.60">
    <property type="entry name" value="Classic Zinc Finger"/>
    <property type="match status" value="1"/>
</dbReference>